<gene>
    <name evidence="2" type="ORF">CRM94_05360</name>
</gene>
<reference evidence="3" key="1">
    <citation type="submission" date="2017-09" db="EMBL/GenBank/DDBJ databases">
        <title>FDA dAtabase for Regulatory Grade micrObial Sequences (FDA-ARGOS): Supporting development and validation of Infectious Disease Dx tests.</title>
        <authorList>
            <person name="Minogue T."/>
            <person name="Wolcott M."/>
            <person name="Wasieloski L."/>
            <person name="Aguilar W."/>
            <person name="Moore D."/>
            <person name="Tallon L."/>
            <person name="Sadzewicz L."/>
            <person name="Ott S."/>
            <person name="Zhao X."/>
            <person name="Nagaraj S."/>
            <person name="Vavikolanu K."/>
            <person name="Aluvathingal J."/>
            <person name="Nadendla S."/>
            <person name="Sichtig H."/>
        </authorList>
    </citation>
    <scope>NUCLEOTIDE SEQUENCE [LARGE SCALE GENOMIC DNA]</scope>
    <source>
        <strain evidence="3">FDAARGOS_390</strain>
    </source>
</reference>
<protein>
    <submittedName>
        <fullName evidence="2">Bleomycin resistance family protein</fullName>
    </submittedName>
</protein>
<dbReference type="Proteomes" id="UP000220629">
    <property type="component" value="Unassembled WGS sequence"/>
</dbReference>
<organism evidence="2 3">
    <name type="scientific">Burkholderia gladioli</name>
    <name type="common">Pseudomonas marginata</name>
    <name type="synonym">Phytomonas marginata</name>
    <dbReference type="NCBI Taxonomy" id="28095"/>
    <lineage>
        <taxon>Bacteria</taxon>
        <taxon>Pseudomonadati</taxon>
        <taxon>Pseudomonadota</taxon>
        <taxon>Betaproteobacteria</taxon>
        <taxon>Burkholderiales</taxon>
        <taxon>Burkholderiaceae</taxon>
        <taxon>Burkholderia</taxon>
    </lineage>
</organism>
<evidence type="ECO:0000313" key="2">
    <source>
        <dbReference type="EMBL" id="PEH43628.1"/>
    </source>
</evidence>
<evidence type="ECO:0000313" key="3">
    <source>
        <dbReference type="Proteomes" id="UP000220629"/>
    </source>
</evidence>
<dbReference type="Gene3D" id="3.10.180.10">
    <property type="entry name" value="2,3-Dihydroxybiphenyl 1,2-Dioxygenase, domain 1"/>
    <property type="match status" value="1"/>
</dbReference>
<sequence length="112" mass="12556">MSLALLLRCHDLDETRRFYESVLGFSVGASAGNTLTAELDCDKLLFTAQDLWRAGPALSGTIYFTVPDVDGLYARLQNRAEIAWPLQEMPYGSREFALSDCNGYLLAFQQQR</sequence>
<comment type="caution">
    <text evidence="2">The sequence shown here is derived from an EMBL/GenBank/DDBJ whole genome shotgun (WGS) entry which is preliminary data.</text>
</comment>
<dbReference type="SUPFAM" id="SSF54593">
    <property type="entry name" value="Glyoxalase/Bleomycin resistance protein/Dihydroxybiphenyl dioxygenase"/>
    <property type="match status" value="1"/>
</dbReference>
<proteinExistence type="predicted"/>
<dbReference type="Pfam" id="PF00903">
    <property type="entry name" value="Glyoxalase"/>
    <property type="match status" value="1"/>
</dbReference>
<dbReference type="AlphaFoldDB" id="A0A2A7SJD3"/>
<accession>A0A2A7SJD3</accession>
<evidence type="ECO:0000259" key="1">
    <source>
        <dbReference type="PROSITE" id="PS51819"/>
    </source>
</evidence>
<dbReference type="PROSITE" id="PS51819">
    <property type="entry name" value="VOC"/>
    <property type="match status" value="1"/>
</dbReference>
<dbReference type="EMBL" id="PDDY01000001">
    <property type="protein sequence ID" value="PEH43628.1"/>
    <property type="molecule type" value="Genomic_DNA"/>
</dbReference>
<dbReference type="RefSeq" id="WP_098151664.1">
    <property type="nucleotide sequence ID" value="NZ_CADEQB010000021.1"/>
</dbReference>
<name>A0A2A7SJD3_BURGA</name>
<dbReference type="InterPro" id="IPR029068">
    <property type="entry name" value="Glyas_Bleomycin-R_OHBP_Dase"/>
</dbReference>
<dbReference type="InterPro" id="IPR037523">
    <property type="entry name" value="VOC_core"/>
</dbReference>
<feature type="domain" description="VOC" evidence="1">
    <location>
        <begin position="1"/>
        <end position="111"/>
    </location>
</feature>
<dbReference type="InterPro" id="IPR004360">
    <property type="entry name" value="Glyas_Fos-R_dOase_dom"/>
</dbReference>